<comment type="caution">
    <text evidence="4">The sequence shown here is derived from an EMBL/GenBank/DDBJ whole genome shotgun (WGS) entry which is preliminary data.</text>
</comment>
<dbReference type="AlphaFoldDB" id="A0AAN9TJK7"/>
<name>A0AAN9TJK7_9HEMI</name>
<protein>
    <recommendedName>
        <fullName evidence="3">Sulfotransferase domain-containing protein</fullName>
    </recommendedName>
</protein>
<evidence type="ECO:0000259" key="3">
    <source>
        <dbReference type="Pfam" id="PF00685"/>
    </source>
</evidence>
<gene>
    <name evidence="4" type="ORF">V9T40_002833</name>
</gene>
<dbReference type="EMBL" id="JBBCAQ010000022">
    <property type="protein sequence ID" value="KAK7591220.1"/>
    <property type="molecule type" value="Genomic_DNA"/>
</dbReference>
<evidence type="ECO:0000313" key="5">
    <source>
        <dbReference type="Proteomes" id="UP001367676"/>
    </source>
</evidence>
<proteinExistence type="inferred from homology"/>
<dbReference type="PANTHER" id="PTHR11783">
    <property type="entry name" value="SULFOTRANSFERASE SULT"/>
    <property type="match status" value="1"/>
</dbReference>
<dbReference type="Pfam" id="PF00685">
    <property type="entry name" value="Sulfotransfer_1"/>
    <property type="match status" value="2"/>
</dbReference>
<reference evidence="4 5" key="1">
    <citation type="submission" date="2024-03" db="EMBL/GenBank/DDBJ databases">
        <title>Adaptation during the transition from Ophiocordyceps entomopathogen to insect associate is accompanied by gene loss and intensified selection.</title>
        <authorList>
            <person name="Ward C.M."/>
            <person name="Onetto C.A."/>
            <person name="Borneman A.R."/>
        </authorList>
    </citation>
    <scope>NUCLEOTIDE SEQUENCE [LARGE SCALE GENOMIC DNA]</scope>
    <source>
        <strain evidence="4">AWRI1</strain>
        <tissue evidence="4">Single Adult Female</tissue>
    </source>
</reference>
<sequence length="516" mass="60243">MSTNGVEISQLNTEDAALIKNVFSRNFSSFNGTYLHETFANRIDDILNIEVRDEDVWVCSFPKAGTTWTQEMVWLIANNLDFAKAKTPLSDRYIFLDTCFLAPGDRYAKLPDAKKINAMFHPDENNSTENGPRFIKTHLPYDLLPKKLRDGSTKAKVICVSRNPRDACISSFHHRKMMGTYKGDLETFCDMFIKGLVSFGPYWKHLFSYWKEKNSKNLVFIKFEDMKENLPAVANEVAKLFGKQFDKDEINALCEHLSFENMKNNIAVNSDSLTKEMKKVNNNKESGSFIRKGDVDQWKSELSQAVINRFEQWEKVSLKNMQIEYQKLMSETEIFGFVRIQKQIIHVARNPRDTCISSFHYQKFMGRFVGSLEDFCDIFMRGLVPYGPYLKNVLTYWHRRQDDNLLFLKYEDMKTDLPSVIKKTASFLGINSAPSDECMNQLCQHLSFNSMKKNFFIDNPGFEMANKVNQESRDVFLRKGETEQWKKDFSAELIERFEKWEKENFSQDDFSQTIFL</sequence>
<dbReference type="SUPFAM" id="SSF52540">
    <property type="entry name" value="P-loop containing nucleoside triphosphate hydrolases"/>
    <property type="match status" value="2"/>
</dbReference>
<evidence type="ECO:0000256" key="1">
    <source>
        <dbReference type="ARBA" id="ARBA00005771"/>
    </source>
</evidence>
<keyword evidence="5" id="KW-1185">Reference proteome</keyword>
<accession>A0AAN9TJK7</accession>
<organism evidence="4 5">
    <name type="scientific">Parthenolecanium corni</name>
    <dbReference type="NCBI Taxonomy" id="536013"/>
    <lineage>
        <taxon>Eukaryota</taxon>
        <taxon>Metazoa</taxon>
        <taxon>Ecdysozoa</taxon>
        <taxon>Arthropoda</taxon>
        <taxon>Hexapoda</taxon>
        <taxon>Insecta</taxon>
        <taxon>Pterygota</taxon>
        <taxon>Neoptera</taxon>
        <taxon>Paraneoptera</taxon>
        <taxon>Hemiptera</taxon>
        <taxon>Sternorrhyncha</taxon>
        <taxon>Coccoidea</taxon>
        <taxon>Coccidae</taxon>
        <taxon>Parthenolecanium</taxon>
    </lineage>
</organism>
<keyword evidence="2" id="KW-0808">Transferase</keyword>
<evidence type="ECO:0000256" key="2">
    <source>
        <dbReference type="ARBA" id="ARBA00022679"/>
    </source>
</evidence>
<evidence type="ECO:0000313" key="4">
    <source>
        <dbReference type="EMBL" id="KAK7591220.1"/>
    </source>
</evidence>
<dbReference type="Gene3D" id="3.40.50.300">
    <property type="entry name" value="P-loop containing nucleotide triphosphate hydrolases"/>
    <property type="match status" value="2"/>
</dbReference>
<comment type="similarity">
    <text evidence="1">Belongs to the sulfotransferase 1 family.</text>
</comment>
<dbReference type="Proteomes" id="UP001367676">
    <property type="component" value="Unassembled WGS sequence"/>
</dbReference>
<feature type="domain" description="Sulfotransferase" evidence="3">
    <location>
        <begin position="342"/>
        <end position="507"/>
    </location>
</feature>
<dbReference type="GO" id="GO:0008146">
    <property type="term" value="F:sulfotransferase activity"/>
    <property type="evidence" value="ECO:0007669"/>
    <property type="project" value="InterPro"/>
</dbReference>
<feature type="domain" description="Sulfotransferase" evidence="3">
    <location>
        <begin position="53"/>
        <end position="319"/>
    </location>
</feature>
<dbReference type="InterPro" id="IPR000863">
    <property type="entry name" value="Sulfotransferase_dom"/>
</dbReference>
<dbReference type="InterPro" id="IPR027417">
    <property type="entry name" value="P-loop_NTPase"/>
</dbReference>